<organism evidence="1 2">
    <name type="scientific">Micromonospora phaseoli</name>
    <dbReference type="NCBI Taxonomy" id="1144548"/>
    <lineage>
        <taxon>Bacteria</taxon>
        <taxon>Bacillati</taxon>
        <taxon>Actinomycetota</taxon>
        <taxon>Actinomycetes</taxon>
        <taxon>Micromonosporales</taxon>
        <taxon>Micromonosporaceae</taxon>
        <taxon>Micromonospora</taxon>
    </lineage>
</organism>
<reference evidence="2" key="1">
    <citation type="submission" date="2016-10" db="EMBL/GenBank/DDBJ databases">
        <authorList>
            <person name="Varghese N."/>
            <person name="Submissions S."/>
        </authorList>
    </citation>
    <scope>NUCLEOTIDE SEQUENCE [LARGE SCALE GENOMIC DNA]</scope>
    <source>
        <strain evidence="2">CGMCC 4.7038</strain>
    </source>
</reference>
<dbReference type="STRING" id="1144548.SAMN05443287_1121"/>
<evidence type="ECO:0000313" key="2">
    <source>
        <dbReference type="Proteomes" id="UP000198707"/>
    </source>
</evidence>
<gene>
    <name evidence="1" type="ORF">SAMN05443287_1121</name>
</gene>
<evidence type="ECO:0000313" key="1">
    <source>
        <dbReference type="EMBL" id="SEJ97000.1"/>
    </source>
</evidence>
<name>A0A1H7DCT3_9ACTN</name>
<dbReference type="Proteomes" id="UP000198707">
    <property type="component" value="Unassembled WGS sequence"/>
</dbReference>
<accession>A0A1H7DCT3</accession>
<proteinExistence type="predicted"/>
<sequence>MGAAVETRTGVTTYSFRMSTPAAGAAILAPRRSSRFVAWVRAWRAGLVPFDEVADAVAGDEEHLVADAPGTWTDVSLREALPTLAKLSPDEIRLVLPAPGDPRGLPGPGDFAGAALLACEAVIAGPLGLIPEVRVHTSGSGDTFSTVLWRFYPLPANAPAASLTLPGAAEAEAELAAALAETTAALTRLDVAQWRPELAGALEALRRPDGTTDLPPGFDPRARRLFARAAVLDRVLALAGHAAPGGAVNNHEAQQRDAALRPLTAACRQALVAACNAPLRP</sequence>
<dbReference type="EMBL" id="FNYV01000012">
    <property type="protein sequence ID" value="SEJ97000.1"/>
    <property type="molecule type" value="Genomic_DNA"/>
</dbReference>
<dbReference type="AlphaFoldDB" id="A0A1H7DCT3"/>
<protein>
    <submittedName>
        <fullName evidence="1">Uncharacterized protein</fullName>
    </submittedName>
</protein>
<keyword evidence="2" id="KW-1185">Reference proteome</keyword>